<dbReference type="CDD" id="cd18186">
    <property type="entry name" value="BTB_POZ_ZBTB_KLHL-like"/>
    <property type="match status" value="1"/>
</dbReference>
<dbReference type="InterPro" id="IPR001806">
    <property type="entry name" value="Small_GTPase"/>
</dbReference>
<comment type="caution">
    <text evidence="5">The sequence shown here is derived from an EMBL/GenBank/DDBJ whole genome shotgun (WGS) entry which is preliminary data.</text>
</comment>
<protein>
    <recommendedName>
        <fullName evidence="4">BTB domain-containing protein</fullName>
    </recommendedName>
</protein>
<dbReference type="Gene3D" id="3.40.50.300">
    <property type="entry name" value="P-loop containing nucleotide triphosphate hydrolases"/>
    <property type="match status" value="1"/>
</dbReference>
<feature type="domain" description="BTB" evidence="4">
    <location>
        <begin position="459"/>
        <end position="557"/>
    </location>
</feature>
<dbReference type="SUPFAM" id="SSF52540">
    <property type="entry name" value="P-loop containing nucleoside triphosphate hydrolases"/>
    <property type="match status" value="1"/>
</dbReference>
<feature type="domain" description="BTB" evidence="4">
    <location>
        <begin position="305"/>
        <end position="377"/>
    </location>
</feature>
<dbReference type="PROSITE" id="PS51421">
    <property type="entry name" value="RAS"/>
    <property type="match status" value="1"/>
</dbReference>
<dbReference type="InterPro" id="IPR000210">
    <property type="entry name" value="BTB/POZ_dom"/>
</dbReference>
<name>A0ABQ8Z3L2_9EUKA</name>
<evidence type="ECO:0000256" key="1">
    <source>
        <dbReference type="ARBA" id="ARBA00022741"/>
    </source>
</evidence>
<organism evidence="5 6">
    <name type="scientific">Anaeramoeba flamelloides</name>
    <dbReference type="NCBI Taxonomy" id="1746091"/>
    <lineage>
        <taxon>Eukaryota</taxon>
        <taxon>Metamonada</taxon>
        <taxon>Anaeramoebidae</taxon>
        <taxon>Anaeramoeba</taxon>
    </lineage>
</organism>
<dbReference type="PROSITE" id="PS51419">
    <property type="entry name" value="RAB"/>
    <property type="match status" value="1"/>
</dbReference>
<gene>
    <name evidence="5" type="ORF">M0813_15020</name>
</gene>
<dbReference type="Gene3D" id="3.30.710.10">
    <property type="entry name" value="Potassium Channel Kv1.1, Chain A"/>
    <property type="match status" value="2"/>
</dbReference>
<dbReference type="SMART" id="SM00176">
    <property type="entry name" value="RAN"/>
    <property type="match status" value="1"/>
</dbReference>
<dbReference type="NCBIfam" id="TIGR00231">
    <property type="entry name" value="small_GTP"/>
    <property type="match status" value="1"/>
</dbReference>
<sequence length="684" mass="79765">MKSIKLVVVGDGGVGKTSLLITYTTQAFPSEYVPTVFDNLSETMWLDGEPVRLGIWDTAGGEDFDRLRPLMYPQTDVFFICFDISRPVSLKNAQSRWAPELQFHCPGTPFLLIGNKQDLRDDQTTIRRLQERGESPTTYEQGVKAAEEMGADSYLECSSSNQIGLTELFREAVRAVIRPFEVKKTGGLFQKSINVLMPLQFTKVSANYSKEMIKLISIDPKDELEKEDPKIYGSDIHLLWLKNQSKGESESESESENELSTYSSSEKEVEEKEKEKEEGAEYNSESEREIKKEKEEEEEKEKDKKKQKLDSNEIRHIINAHKSVLSGRCPIFQKILNKKIDTKKLERKLGIKSLGDGKYQMKSLSFSAFVLYIKFLYCENLDSLLQMDADRLFEFKDLPNQFENENLLKICECLNEKFTSKDQSIAIKCDQKISELIELESPKLLKCFEDQFESQKRYNNLILNVKYKNEKSKRVFVNKSLLFARTKYFKDLIRNQLVESKLKKKKKKKKNDQKNDNDIDGVDQQKYLELDVNIGFQPSLFSDLNQFLYTNDIKFKNVQHCVDLLALAKFVSQDTLAALCQIVIADEFIPKISNKKILKLYSDVKSLELDILSELIFYFMGLRKNKIKRLNQYKKIFSEKERLEFEKKFFSNQYYLRLHQRIHEHAMMKFGLKKIQTKDKKNQK</sequence>
<keyword evidence="2" id="KW-0342">GTP-binding</keyword>
<feature type="region of interest" description="Disordered" evidence="3">
    <location>
        <begin position="246"/>
        <end position="309"/>
    </location>
</feature>
<dbReference type="SUPFAM" id="SSF54695">
    <property type="entry name" value="POZ domain"/>
    <property type="match status" value="2"/>
</dbReference>
<dbReference type="SMART" id="SM00173">
    <property type="entry name" value="RAS"/>
    <property type="match status" value="1"/>
</dbReference>
<reference evidence="5" key="1">
    <citation type="submission" date="2022-08" db="EMBL/GenBank/DDBJ databases">
        <title>Novel sulfate-reducing endosymbionts in the free-living metamonad Anaeramoeba.</title>
        <authorList>
            <person name="Jerlstrom-Hultqvist J."/>
            <person name="Cepicka I."/>
            <person name="Gallot-Lavallee L."/>
            <person name="Salas-Leiva D."/>
            <person name="Curtis B.A."/>
            <person name="Zahonova K."/>
            <person name="Pipaliya S."/>
            <person name="Dacks J."/>
            <person name="Roger A.J."/>
        </authorList>
    </citation>
    <scope>NUCLEOTIDE SEQUENCE</scope>
    <source>
        <strain evidence="5">Schooner1</strain>
    </source>
</reference>
<dbReference type="InterPro" id="IPR011333">
    <property type="entry name" value="SKP1/BTB/POZ_sf"/>
</dbReference>
<keyword evidence="1" id="KW-0547">Nucleotide-binding</keyword>
<evidence type="ECO:0000313" key="5">
    <source>
        <dbReference type="EMBL" id="KAJ6251480.1"/>
    </source>
</evidence>
<dbReference type="PROSITE" id="PS51420">
    <property type="entry name" value="RHO"/>
    <property type="match status" value="1"/>
</dbReference>
<keyword evidence="6" id="KW-1185">Reference proteome</keyword>
<dbReference type="InterPro" id="IPR005225">
    <property type="entry name" value="Small_GTP-bd"/>
</dbReference>
<evidence type="ECO:0000256" key="3">
    <source>
        <dbReference type="SAM" id="MobiDB-lite"/>
    </source>
</evidence>
<evidence type="ECO:0000259" key="4">
    <source>
        <dbReference type="PROSITE" id="PS50097"/>
    </source>
</evidence>
<dbReference type="PANTHER" id="PTHR24072">
    <property type="entry name" value="RHO FAMILY GTPASE"/>
    <property type="match status" value="1"/>
</dbReference>
<evidence type="ECO:0000256" key="2">
    <source>
        <dbReference type="ARBA" id="ARBA00023134"/>
    </source>
</evidence>
<dbReference type="Pfam" id="PF00071">
    <property type="entry name" value="Ras"/>
    <property type="match status" value="1"/>
</dbReference>
<proteinExistence type="predicted"/>
<dbReference type="EMBL" id="JAOAOG010000059">
    <property type="protein sequence ID" value="KAJ6251480.1"/>
    <property type="molecule type" value="Genomic_DNA"/>
</dbReference>
<dbReference type="InterPro" id="IPR003578">
    <property type="entry name" value="Small_GTPase_Rho"/>
</dbReference>
<feature type="compositionally biased region" description="Basic and acidic residues" evidence="3">
    <location>
        <begin position="265"/>
        <end position="294"/>
    </location>
</feature>
<dbReference type="SMART" id="SM00225">
    <property type="entry name" value="BTB"/>
    <property type="match status" value="2"/>
</dbReference>
<evidence type="ECO:0000313" key="6">
    <source>
        <dbReference type="Proteomes" id="UP001150062"/>
    </source>
</evidence>
<accession>A0ABQ8Z3L2</accession>
<dbReference type="SMART" id="SM00175">
    <property type="entry name" value="RAB"/>
    <property type="match status" value="1"/>
</dbReference>
<dbReference type="Pfam" id="PF00651">
    <property type="entry name" value="BTB"/>
    <property type="match status" value="1"/>
</dbReference>
<dbReference type="Proteomes" id="UP001150062">
    <property type="component" value="Unassembled WGS sequence"/>
</dbReference>
<dbReference type="PRINTS" id="PR00449">
    <property type="entry name" value="RASTRNSFRMNG"/>
</dbReference>
<dbReference type="SMART" id="SM00174">
    <property type="entry name" value="RHO"/>
    <property type="match status" value="1"/>
</dbReference>
<dbReference type="PROSITE" id="PS50097">
    <property type="entry name" value="BTB"/>
    <property type="match status" value="2"/>
</dbReference>
<dbReference type="InterPro" id="IPR027417">
    <property type="entry name" value="P-loop_NTPase"/>
</dbReference>